<evidence type="ECO:0000256" key="10">
    <source>
        <dbReference type="ARBA" id="ARBA00023002"/>
    </source>
</evidence>
<dbReference type="InterPro" id="IPR034289">
    <property type="entry name" value="CuRO_3_LCC"/>
</dbReference>
<name>A0A2I0XH45_9ASPA</name>
<evidence type="ECO:0000256" key="1">
    <source>
        <dbReference type="ARBA" id="ARBA00000349"/>
    </source>
</evidence>
<evidence type="ECO:0000313" key="18">
    <source>
        <dbReference type="Proteomes" id="UP000233837"/>
    </source>
</evidence>
<dbReference type="PANTHER" id="PTHR11709">
    <property type="entry name" value="MULTI-COPPER OXIDASE"/>
    <property type="match status" value="1"/>
</dbReference>
<dbReference type="InterPro" id="IPR001117">
    <property type="entry name" value="Cu-oxidase_2nd"/>
</dbReference>
<comment type="cofactor">
    <cofactor evidence="13">
        <name>Cu cation</name>
        <dbReference type="ChEBI" id="CHEBI:23378"/>
    </cofactor>
    <text evidence="13">Binds 4 Cu cations per monomer.</text>
</comment>
<feature type="domain" description="Plastocyanin-like" evidence="15">
    <location>
        <begin position="435"/>
        <end position="548"/>
    </location>
</feature>
<keyword evidence="9 13" id="KW-0677">Repeat</keyword>
<comment type="similarity">
    <text evidence="4 13">Belongs to the multicopper oxidase family.</text>
</comment>
<dbReference type="NCBIfam" id="TIGR03389">
    <property type="entry name" value="laccase"/>
    <property type="match status" value="1"/>
</dbReference>
<keyword evidence="7 13" id="KW-0964">Secreted</keyword>
<evidence type="ECO:0000256" key="5">
    <source>
        <dbReference type="ARBA" id="ARBA00012297"/>
    </source>
</evidence>
<gene>
    <name evidence="17" type="primary">LAC25</name>
    <name evidence="17" type="ORF">MA16_Dca009384</name>
</gene>
<protein>
    <recommendedName>
        <fullName evidence="5 13">Laccase</fullName>
        <ecNumber evidence="5 13">1.10.3.2</ecNumber>
    </recommendedName>
    <alternativeName>
        <fullName evidence="13">Benzenediol:oxygen oxidoreductase</fullName>
    </alternativeName>
    <alternativeName>
        <fullName evidence="13">Diphenol oxidase</fullName>
    </alternativeName>
    <alternativeName>
        <fullName evidence="13">Urishiol oxidase</fullName>
    </alternativeName>
</protein>
<dbReference type="InterPro" id="IPR045087">
    <property type="entry name" value="Cu-oxidase_fam"/>
</dbReference>
<keyword evidence="11 13" id="KW-0186">Copper</keyword>
<evidence type="ECO:0000259" key="15">
    <source>
        <dbReference type="Pfam" id="PF07731"/>
    </source>
</evidence>
<dbReference type="AlphaFoldDB" id="A0A2I0XH45"/>
<keyword evidence="12 13" id="KW-0439">Lignin degradation</keyword>
<dbReference type="GO" id="GO:0046274">
    <property type="term" value="P:lignin catabolic process"/>
    <property type="evidence" value="ECO:0007669"/>
    <property type="project" value="UniProtKB-KW"/>
</dbReference>
<evidence type="ECO:0000256" key="4">
    <source>
        <dbReference type="ARBA" id="ARBA00010609"/>
    </source>
</evidence>
<dbReference type="GO" id="GO:0048046">
    <property type="term" value="C:apoplast"/>
    <property type="evidence" value="ECO:0007669"/>
    <property type="project" value="UniProtKB-SubCell"/>
</dbReference>
<evidence type="ECO:0000256" key="6">
    <source>
        <dbReference type="ARBA" id="ARBA00022523"/>
    </source>
</evidence>
<evidence type="ECO:0000256" key="12">
    <source>
        <dbReference type="ARBA" id="ARBA00023185"/>
    </source>
</evidence>
<dbReference type="InterPro" id="IPR034288">
    <property type="entry name" value="CuRO_1_LCC"/>
</dbReference>
<keyword evidence="13" id="KW-0732">Signal</keyword>
<keyword evidence="6 13" id="KW-0052">Apoplast</keyword>
<feature type="chain" id="PRO_5013984096" description="Laccase" evidence="13">
    <location>
        <begin position="23"/>
        <end position="566"/>
    </location>
</feature>
<keyword evidence="10 13" id="KW-0560">Oxidoreductase</keyword>
<dbReference type="CDD" id="cd13849">
    <property type="entry name" value="CuRO_1_LCC_plant"/>
    <property type="match status" value="1"/>
</dbReference>
<dbReference type="CDD" id="cd13897">
    <property type="entry name" value="CuRO_3_LCC_plant"/>
    <property type="match status" value="1"/>
</dbReference>
<evidence type="ECO:0000256" key="9">
    <source>
        <dbReference type="ARBA" id="ARBA00022737"/>
    </source>
</evidence>
<dbReference type="SUPFAM" id="SSF49503">
    <property type="entry name" value="Cupredoxins"/>
    <property type="match status" value="3"/>
</dbReference>
<proteinExistence type="inferred from homology"/>
<feature type="domain" description="Plastocyanin-like" evidence="16">
    <location>
        <begin position="31"/>
        <end position="144"/>
    </location>
</feature>
<dbReference type="GO" id="GO:0052716">
    <property type="term" value="F:hydroquinone:oxygen oxidoreductase activity"/>
    <property type="evidence" value="ECO:0007669"/>
    <property type="project" value="UniProtKB-EC"/>
</dbReference>
<accession>A0A2I0XH45</accession>
<dbReference type="FunFam" id="2.60.40.420:FF:000049">
    <property type="entry name" value="Laccase"/>
    <property type="match status" value="1"/>
</dbReference>
<evidence type="ECO:0000259" key="16">
    <source>
        <dbReference type="Pfam" id="PF07732"/>
    </source>
</evidence>
<evidence type="ECO:0000256" key="7">
    <source>
        <dbReference type="ARBA" id="ARBA00022525"/>
    </source>
</evidence>
<reference evidence="17 18" key="1">
    <citation type="journal article" date="2016" name="Sci. Rep.">
        <title>The Dendrobium catenatum Lindl. genome sequence provides insights into polysaccharide synthase, floral development and adaptive evolution.</title>
        <authorList>
            <person name="Zhang G.Q."/>
            <person name="Xu Q."/>
            <person name="Bian C."/>
            <person name="Tsai W.C."/>
            <person name="Yeh C.M."/>
            <person name="Liu K.W."/>
            <person name="Yoshida K."/>
            <person name="Zhang L.S."/>
            <person name="Chang S.B."/>
            <person name="Chen F."/>
            <person name="Shi Y."/>
            <person name="Su Y.Y."/>
            <person name="Zhang Y.Q."/>
            <person name="Chen L.J."/>
            <person name="Yin Y."/>
            <person name="Lin M."/>
            <person name="Huang H."/>
            <person name="Deng H."/>
            <person name="Wang Z.W."/>
            <person name="Zhu S.L."/>
            <person name="Zhao X."/>
            <person name="Deng C."/>
            <person name="Niu S.C."/>
            <person name="Huang J."/>
            <person name="Wang M."/>
            <person name="Liu G.H."/>
            <person name="Yang H.J."/>
            <person name="Xiao X.J."/>
            <person name="Hsiao Y.Y."/>
            <person name="Wu W.L."/>
            <person name="Chen Y.Y."/>
            <person name="Mitsuda N."/>
            <person name="Ohme-Takagi M."/>
            <person name="Luo Y.B."/>
            <person name="Van de Peer Y."/>
            <person name="Liu Z.J."/>
        </authorList>
    </citation>
    <scope>NUCLEOTIDE SEQUENCE [LARGE SCALE GENOMIC DNA]</scope>
    <source>
        <tissue evidence="17">The whole plant</tissue>
    </source>
</reference>
<comment type="subcellular location">
    <subcellularLocation>
        <location evidence="3 13">Secreted</location>
        <location evidence="3 13">Extracellular space</location>
        <location evidence="3 13">Apoplast</location>
    </subcellularLocation>
</comment>
<dbReference type="InterPro" id="IPR017761">
    <property type="entry name" value="Laccase"/>
</dbReference>
<evidence type="ECO:0000259" key="14">
    <source>
        <dbReference type="Pfam" id="PF00394"/>
    </source>
</evidence>
<evidence type="ECO:0000313" key="17">
    <source>
        <dbReference type="EMBL" id="PKU87236.1"/>
    </source>
</evidence>
<organism evidence="17 18">
    <name type="scientific">Dendrobium catenatum</name>
    <dbReference type="NCBI Taxonomy" id="906689"/>
    <lineage>
        <taxon>Eukaryota</taxon>
        <taxon>Viridiplantae</taxon>
        <taxon>Streptophyta</taxon>
        <taxon>Embryophyta</taxon>
        <taxon>Tracheophyta</taxon>
        <taxon>Spermatophyta</taxon>
        <taxon>Magnoliopsida</taxon>
        <taxon>Liliopsida</taxon>
        <taxon>Asparagales</taxon>
        <taxon>Orchidaceae</taxon>
        <taxon>Epidendroideae</taxon>
        <taxon>Malaxideae</taxon>
        <taxon>Dendrobiinae</taxon>
        <taxon>Dendrobium</taxon>
    </lineage>
</organism>
<reference evidence="17 18" key="2">
    <citation type="journal article" date="2017" name="Nature">
        <title>The Apostasia genome and the evolution of orchids.</title>
        <authorList>
            <person name="Zhang G.Q."/>
            <person name="Liu K.W."/>
            <person name="Li Z."/>
            <person name="Lohaus R."/>
            <person name="Hsiao Y.Y."/>
            <person name="Niu S.C."/>
            <person name="Wang J.Y."/>
            <person name="Lin Y.C."/>
            <person name="Xu Q."/>
            <person name="Chen L.J."/>
            <person name="Yoshida K."/>
            <person name="Fujiwara S."/>
            <person name="Wang Z.W."/>
            <person name="Zhang Y.Q."/>
            <person name="Mitsuda N."/>
            <person name="Wang M."/>
            <person name="Liu G.H."/>
            <person name="Pecoraro L."/>
            <person name="Huang H.X."/>
            <person name="Xiao X.J."/>
            <person name="Lin M."/>
            <person name="Wu X.Y."/>
            <person name="Wu W.L."/>
            <person name="Chen Y.Y."/>
            <person name="Chang S.B."/>
            <person name="Sakamoto S."/>
            <person name="Ohme-Takagi M."/>
            <person name="Yagi M."/>
            <person name="Zeng S.J."/>
            <person name="Shen C.Y."/>
            <person name="Yeh C.M."/>
            <person name="Luo Y.B."/>
            <person name="Tsai W.C."/>
            <person name="Van de Peer Y."/>
            <person name="Liu Z.J."/>
        </authorList>
    </citation>
    <scope>NUCLEOTIDE SEQUENCE [LARGE SCALE GENOMIC DNA]</scope>
    <source>
        <tissue evidence="17">The whole plant</tissue>
    </source>
</reference>
<dbReference type="Pfam" id="PF00394">
    <property type="entry name" value="Cu-oxidase"/>
    <property type="match status" value="1"/>
</dbReference>
<dbReference type="STRING" id="906689.A0A2I0XH45"/>
<evidence type="ECO:0000256" key="13">
    <source>
        <dbReference type="RuleBase" id="RU361119"/>
    </source>
</evidence>
<dbReference type="GO" id="GO:0005507">
    <property type="term" value="F:copper ion binding"/>
    <property type="evidence" value="ECO:0007669"/>
    <property type="project" value="InterPro"/>
</dbReference>
<evidence type="ECO:0000256" key="8">
    <source>
        <dbReference type="ARBA" id="ARBA00022723"/>
    </source>
</evidence>
<dbReference type="EMBL" id="KZ501892">
    <property type="protein sequence ID" value="PKU87236.1"/>
    <property type="molecule type" value="Genomic_DNA"/>
</dbReference>
<dbReference type="Gene3D" id="2.60.40.420">
    <property type="entry name" value="Cupredoxins - blue copper proteins"/>
    <property type="match status" value="3"/>
</dbReference>
<evidence type="ECO:0000256" key="2">
    <source>
        <dbReference type="ARBA" id="ARBA00002075"/>
    </source>
</evidence>
<comment type="function">
    <text evidence="2 13">Lignin degradation and detoxification of lignin-derived products.</text>
</comment>
<dbReference type="Pfam" id="PF07732">
    <property type="entry name" value="Cu-oxidase_3"/>
    <property type="match status" value="1"/>
</dbReference>
<dbReference type="Proteomes" id="UP000233837">
    <property type="component" value="Unassembled WGS sequence"/>
</dbReference>
<evidence type="ECO:0000256" key="11">
    <source>
        <dbReference type="ARBA" id="ARBA00023008"/>
    </source>
</evidence>
<dbReference type="OrthoDB" id="2121828at2759"/>
<dbReference type="PROSITE" id="PS00080">
    <property type="entry name" value="MULTICOPPER_OXIDASE2"/>
    <property type="match status" value="1"/>
</dbReference>
<sequence>MARSAFFLACFIFAFLSFSAEAEVVKHTFKVSNIVVRRLCKNKTITAVNGQYPGPTIEAHEGDSVAIHVINESPYNITIHWHGIFQRMSPWADGPNFITQCPIRPGNSYTYRFNVIGQEGTLWWHAHVSVLRATVYGALIIHPRVGGVGFPFPNPYKEETIILGEWWKADVVGLQNKALASGGAFNISDAFTINGRPGDLYRCSNKHTHKVEVEQGKTYLLRIINAALNSQFFFKVANHRLTVVGADATYTTPFSTDVITIAPGQTIDALLHANAPPANYYMAAIAYASAPVSVSPFDNTTTVATLTYKNSPPSSSSSPPLMPSLPAFNDTPTAHHFYSNLTALRPNSVPLQIDQHMFIAFGLGLTPCSANQPLCQGRALSASMNNISFSFPTAVSMLEAHFRRIRGVYTKDFPNRPLVAYDFSNPSVNNVGSFQLTDKGTKVKRLKFNSTVEMVLQNTAVLAAENHPLHLHGYNFYVVAQGFGNYKKKEAVKKYNLVNPQERNTIAVPVGGWAVIRFRADNPGIWIMHCHLDGHLSLGLAMALEVGNGPTPSTTVPPPPPDYPQC</sequence>
<keyword evidence="18" id="KW-1185">Reference proteome</keyword>
<dbReference type="InterPro" id="IPR008972">
    <property type="entry name" value="Cupredoxin"/>
</dbReference>
<dbReference type="EC" id="1.10.3.2" evidence="5 13"/>
<keyword evidence="8 13" id="KW-0479">Metal-binding</keyword>
<dbReference type="CDD" id="cd13875">
    <property type="entry name" value="CuRO_2_LCC_plant"/>
    <property type="match status" value="1"/>
</dbReference>
<dbReference type="InterPro" id="IPR034285">
    <property type="entry name" value="CuRO_2_LCC"/>
</dbReference>
<dbReference type="InterPro" id="IPR011706">
    <property type="entry name" value="Cu-oxidase_C"/>
</dbReference>
<feature type="signal peptide" evidence="13">
    <location>
        <begin position="1"/>
        <end position="22"/>
    </location>
</feature>
<dbReference type="PANTHER" id="PTHR11709:SF9">
    <property type="entry name" value="LACCASE-7"/>
    <property type="match status" value="1"/>
</dbReference>
<dbReference type="InterPro" id="IPR011707">
    <property type="entry name" value="Cu-oxidase-like_N"/>
</dbReference>
<feature type="domain" description="Plastocyanin-like" evidence="14">
    <location>
        <begin position="159"/>
        <end position="311"/>
    </location>
</feature>
<dbReference type="Pfam" id="PF07731">
    <property type="entry name" value="Cu-oxidase_2"/>
    <property type="match status" value="1"/>
</dbReference>
<dbReference type="InterPro" id="IPR002355">
    <property type="entry name" value="Cu_oxidase_Cu_BS"/>
</dbReference>
<evidence type="ECO:0000256" key="3">
    <source>
        <dbReference type="ARBA" id="ARBA00004271"/>
    </source>
</evidence>
<comment type="catalytic activity">
    <reaction evidence="1 13">
        <text>4 hydroquinone + O2 = 4 benzosemiquinone + 2 H2O</text>
        <dbReference type="Rhea" id="RHEA:11276"/>
        <dbReference type="ChEBI" id="CHEBI:15377"/>
        <dbReference type="ChEBI" id="CHEBI:15379"/>
        <dbReference type="ChEBI" id="CHEBI:17594"/>
        <dbReference type="ChEBI" id="CHEBI:17977"/>
        <dbReference type="EC" id="1.10.3.2"/>
    </reaction>
</comment>
<dbReference type="FunFam" id="2.60.40.420:FF:000062">
    <property type="entry name" value="Laccase"/>
    <property type="match status" value="1"/>
</dbReference>